<sequence length="114" mass="13208">MILRIRMEKCSLSLSPLPRTGQQLTIALLNYLSVRTGKQKAKRQEGRFFLLVSVPYSINWALSLVEWKGIEREQNKKSVGYAALLIELALGITKKSQRKEGRQERILNEVPYRY</sequence>
<gene>
    <name evidence="1" type="ORF">AEK19_MT1111</name>
</gene>
<proteinExistence type="predicted"/>
<organism evidence="1">
    <name type="scientific">Utricularia reniformis</name>
    <dbReference type="NCBI Taxonomy" id="192314"/>
    <lineage>
        <taxon>Eukaryota</taxon>
        <taxon>Viridiplantae</taxon>
        <taxon>Streptophyta</taxon>
        <taxon>Embryophyta</taxon>
        <taxon>Tracheophyta</taxon>
        <taxon>Spermatophyta</taxon>
        <taxon>Magnoliopsida</taxon>
        <taxon>eudicotyledons</taxon>
        <taxon>Gunneridae</taxon>
        <taxon>Pentapetalae</taxon>
        <taxon>asterids</taxon>
        <taxon>lamiids</taxon>
        <taxon>Lamiales</taxon>
        <taxon>Lentibulariaceae</taxon>
        <taxon>Utricularia</taxon>
    </lineage>
</organism>
<dbReference type="EMBL" id="KY774314">
    <property type="protein sequence ID" value="ART31330.1"/>
    <property type="molecule type" value="Genomic_DNA"/>
</dbReference>
<reference evidence="1" key="1">
    <citation type="submission" date="2017-03" db="EMBL/GenBank/DDBJ databases">
        <title>The mitochondrial genome of the carnivorous plant Utricularia reniformis (Lentibulariaceae): structure, comparative analysis and evolutionary landmarks.</title>
        <authorList>
            <person name="Silva S.R."/>
            <person name="Alvarenga D.O."/>
            <person name="Michael T.P."/>
            <person name="Miranda V.F.O."/>
            <person name="Varani A.M."/>
        </authorList>
    </citation>
    <scope>NUCLEOTIDE SEQUENCE</scope>
</reference>
<evidence type="ECO:0000313" key="1">
    <source>
        <dbReference type="EMBL" id="ART31330.1"/>
    </source>
</evidence>
<dbReference type="AlphaFoldDB" id="A0A1Y0B1P2"/>
<accession>A0A1Y0B1P2</accession>
<geneLocation type="mitochondrion" evidence="1"/>
<name>A0A1Y0B1P2_9LAMI</name>
<keyword evidence="1" id="KW-0496">Mitochondrion</keyword>
<protein>
    <submittedName>
        <fullName evidence="1">Uncharacterized protein</fullName>
    </submittedName>
</protein>